<feature type="domain" description="AB hydrolase-1" evidence="2">
    <location>
        <begin position="27"/>
        <end position="261"/>
    </location>
</feature>
<evidence type="ECO:0000259" key="2">
    <source>
        <dbReference type="Pfam" id="PF12697"/>
    </source>
</evidence>
<evidence type="ECO:0000313" key="3">
    <source>
        <dbReference type="EMBL" id="MEQ1408582.1"/>
    </source>
</evidence>
<dbReference type="PANTHER" id="PTHR43798">
    <property type="entry name" value="MONOACYLGLYCEROL LIPASE"/>
    <property type="match status" value="1"/>
</dbReference>
<dbReference type="PRINTS" id="PR00111">
    <property type="entry name" value="ABHYDROLASE"/>
</dbReference>
<evidence type="ECO:0000256" key="1">
    <source>
        <dbReference type="ARBA" id="ARBA00022801"/>
    </source>
</evidence>
<dbReference type="RefSeq" id="WP_348864565.1">
    <property type="nucleotide sequence ID" value="NZ_JBEAAL010000028.1"/>
</dbReference>
<keyword evidence="4" id="KW-1185">Reference proteome</keyword>
<organism evidence="3 4">
    <name type="scientific">Neorhizobium phenanthreniclasticum</name>
    <dbReference type="NCBI Taxonomy" id="3157917"/>
    <lineage>
        <taxon>Bacteria</taxon>
        <taxon>Pseudomonadati</taxon>
        <taxon>Pseudomonadota</taxon>
        <taxon>Alphaproteobacteria</taxon>
        <taxon>Hyphomicrobiales</taxon>
        <taxon>Rhizobiaceae</taxon>
        <taxon>Rhizobium/Agrobacterium group</taxon>
        <taxon>Neorhizobium</taxon>
    </lineage>
</organism>
<dbReference type="InterPro" id="IPR050266">
    <property type="entry name" value="AB_hydrolase_sf"/>
</dbReference>
<dbReference type="EMBL" id="JBEAAL010000028">
    <property type="protein sequence ID" value="MEQ1408582.1"/>
    <property type="molecule type" value="Genomic_DNA"/>
</dbReference>
<protein>
    <submittedName>
        <fullName evidence="3">Alpha/beta hydrolase</fullName>
    </submittedName>
</protein>
<name>A0ABV0M9X5_9HYPH</name>
<comment type="caution">
    <text evidence="3">The sequence shown here is derived from an EMBL/GenBank/DDBJ whole genome shotgun (WGS) entry which is preliminary data.</text>
</comment>
<gene>
    <name evidence="3" type="ORF">ABK249_26980</name>
</gene>
<reference evidence="3 4" key="1">
    <citation type="submission" date="2024-05" db="EMBL/GenBank/DDBJ databases">
        <title>Neorhizobium sp. Rsf11, a plant growth promoting and heavy metal resistant PAH-degrader.</title>
        <authorList>
            <person name="Golubev S.N."/>
            <person name="Muratova A.Y."/>
            <person name="Markelova M.I."/>
        </authorList>
    </citation>
    <scope>NUCLEOTIDE SEQUENCE [LARGE SCALE GENOMIC DNA]</scope>
    <source>
        <strain evidence="3 4">Rsf11</strain>
    </source>
</reference>
<dbReference type="Proteomes" id="UP001496627">
    <property type="component" value="Unassembled WGS sequence"/>
</dbReference>
<dbReference type="SUPFAM" id="SSF53474">
    <property type="entry name" value="alpha/beta-Hydrolases"/>
    <property type="match status" value="1"/>
</dbReference>
<dbReference type="GO" id="GO:0016787">
    <property type="term" value="F:hydrolase activity"/>
    <property type="evidence" value="ECO:0007669"/>
    <property type="project" value="UniProtKB-KW"/>
</dbReference>
<evidence type="ECO:0000313" key="4">
    <source>
        <dbReference type="Proteomes" id="UP001496627"/>
    </source>
</evidence>
<dbReference type="InterPro" id="IPR000073">
    <property type="entry name" value="AB_hydrolase_1"/>
</dbReference>
<dbReference type="InterPro" id="IPR029058">
    <property type="entry name" value="AB_hydrolase_fold"/>
</dbReference>
<proteinExistence type="predicted"/>
<dbReference type="PANTHER" id="PTHR43798:SF31">
    <property type="entry name" value="AB HYDROLASE SUPERFAMILY PROTEIN YCLE"/>
    <property type="match status" value="1"/>
</dbReference>
<accession>A0ABV0M9X5</accession>
<dbReference type="Pfam" id="PF12697">
    <property type="entry name" value="Abhydrolase_6"/>
    <property type="match status" value="1"/>
</dbReference>
<keyword evidence="1 3" id="KW-0378">Hydrolase</keyword>
<dbReference type="Gene3D" id="3.40.50.1820">
    <property type="entry name" value="alpha/beta hydrolase"/>
    <property type="match status" value="1"/>
</dbReference>
<sequence length="285" mass="31401">MKAAERTITTRHGRIRISDTQGAGLPLLFLHGSSSSRKVFERQYDPRLLEKTRILALDLPGHGESDDAADPDIAYTMTGLVETVEDVLGKLGIHLLTVFGWSLGGHLAIELLARNHAVEGILIAGTPPVAPGLIGMLRGFHPSFDLMLASKPNWSERDIDRFESICFGRSATPDIRNGLIRTDGRLRAVFSRSMLRGDGHNQRRAVLDADVPVFLVNGGDDPFIRQSYVAGFEDRARGHHVEVIEGAGHALFRERPEPFNAILERFVDTVLVRRTLQTPRAASSS</sequence>